<gene>
    <name evidence="10" type="primary">miaA</name>
    <name evidence="14" type="ORF">HKBW3S06_00303</name>
</gene>
<evidence type="ECO:0000256" key="1">
    <source>
        <dbReference type="ARBA" id="ARBA00001946"/>
    </source>
</evidence>
<dbReference type="EMBL" id="BLRV01000016">
    <property type="protein sequence ID" value="GFP21077.1"/>
    <property type="molecule type" value="Genomic_DNA"/>
</dbReference>
<dbReference type="SUPFAM" id="SSF52540">
    <property type="entry name" value="P-loop containing nucleoside triphosphate hydrolases"/>
    <property type="match status" value="1"/>
</dbReference>
<evidence type="ECO:0000256" key="5">
    <source>
        <dbReference type="ARBA" id="ARBA00022694"/>
    </source>
</evidence>
<comment type="similarity">
    <text evidence="3 10 13">Belongs to the IPP transferase family.</text>
</comment>
<dbReference type="NCBIfam" id="TIGR00174">
    <property type="entry name" value="miaA"/>
    <property type="match status" value="1"/>
</dbReference>
<dbReference type="EC" id="2.5.1.75" evidence="10"/>
<dbReference type="InterPro" id="IPR018022">
    <property type="entry name" value="IPT"/>
</dbReference>
<name>A0A6V8NLY0_9ACTN</name>
<comment type="function">
    <text evidence="2 10 12">Catalyzes the transfer of a dimethylallyl group onto the adenine at position 37 in tRNAs that read codons beginning with uridine, leading to the formation of N6-(dimethylallyl)adenosine (i(6)A).</text>
</comment>
<keyword evidence="8 10" id="KW-0460">Magnesium</keyword>
<keyword evidence="4 10" id="KW-0808">Transferase</keyword>
<dbReference type="Gene3D" id="3.40.50.300">
    <property type="entry name" value="P-loop containing nucleotide triphosphate hydrolases"/>
    <property type="match status" value="1"/>
</dbReference>
<evidence type="ECO:0000256" key="3">
    <source>
        <dbReference type="ARBA" id="ARBA00005842"/>
    </source>
</evidence>
<keyword evidence="7 10" id="KW-0067">ATP-binding</keyword>
<evidence type="ECO:0000256" key="10">
    <source>
        <dbReference type="HAMAP-Rule" id="MF_00185"/>
    </source>
</evidence>
<evidence type="ECO:0000256" key="7">
    <source>
        <dbReference type="ARBA" id="ARBA00022840"/>
    </source>
</evidence>
<keyword evidence="6 10" id="KW-0547">Nucleotide-binding</keyword>
<keyword evidence="5 10" id="KW-0819">tRNA processing</keyword>
<dbReference type="GO" id="GO:0005524">
    <property type="term" value="F:ATP binding"/>
    <property type="evidence" value="ECO:0007669"/>
    <property type="project" value="UniProtKB-UniRule"/>
</dbReference>
<dbReference type="Gene3D" id="1.10.20.140">
    <property type="match status" value="1"/>
</dbReference>
<evidence type="ECO:0000256" key="6">
    <source>
        <dbReference type="ARBA" id="ARBA00022741"/>
    </source>
</evidence>
<comment type="caution">
    <text evidence="14">The sequence shown here is derived from an EMBL/GenBank/DDBJ whole genome shotgun (WGS) entry which is preliminary data.</text>
</comment>
<feature type="site" description="Interaction with substrate tRNA" evidence="10">
    <location>
        <position position="99"/>
    </location>
</feature>
<proteinExistence type="inferred from homology"/>
<evidence type="ECO:0000313" key="14">
    <source>
        <dbReference type="EMBL" id="GFP21077.1"/>
    </source>
</evidence>
<sequence length="299" mass="34318">MVGGEIVSADSSQLYRQMDVGTAKPEPEIMSTVPHHLVDSFDLDYPITVAEYQRLARQEIQGIIERKRLPILVGGSGLYLRSVIDDLRFAENALSLEERKKLTQELAEKGREVLWEELQKIDPWYAAKISPGDTRRIIRALEVYRLTGNPLSSFGGEWGKRRSVYDLTMFGLTAPKDVLYSRIEKRVDGMLEKGLVEEVKGLMEKGYYNSPVLAQSIGYKEVILYLQGKIDFEEMVRLIKRNSRRLAKKQLTWFRRDPRILWLDVSSGENEGELVNQIIRVLKERGVPFELCEISQPGQ</sequence>
<accession>A0A6V8NLY0</accession>
<evidence type="ECO:0000256" key="11">
    <source>
        <dbReference type="RuleBase" id="RU003783"/>
    </source>
</evidence>
<comment type="cofactor">
    <cofactor evidence="1 10">
        <name>Mg(2+)</name>
        <dbReference type="ChEBI" id="CHEBI:18420"/>
    </cofactor>
</comment>
<dbReference type="PANTHER" id="PTHR11088:SF60">
    <property type="entry name" value="TRNA DIMETHYLALLYLTRANSFERASE"/>
    <property type="match status" value="1"/>
</dbReference>
<evidence type="ECO:0000256" key="12">
    <source>
        <dbReference type="RuleBase" id="RU003784"/>
    </source>
</evidence>
<dbReference type="Pfam" id="PF01715">
    <property type="entry name" value="IPPT"/>
    <property type="match status" value="1"/>
</dbReference>
<dbReference type="HAMAP" id="MF_00185">
    <property type="entry name" value="IPP_trans"/>
    <property type="match status" value="1"/>
</dbReference>
<organism evidence="14 15">
    <name type="scientific">Candidatus Hakubella thermalkaliphila</name>
    <dbReference type="NCBI Taxonomy" id="2754717"/>
    <lineage>
        <taxon>Bacteria</taxon>
        <taxon>Bacillati</taxon>
        <taxon>Actinomycetota</taxon>
        <taxon>Actinomycetota incertae sedis</taxon>
        <taxon>Candidatus Hakubellales</taxon>
        <taxon>Candidatus Hakubellaceae</taxon>
        <taxon>Candidatus Hakubella</taxon>
    </lineage>
</organism>
<evidence type="ECO:0000313" key="15">
    <source>
        <dbReference type="Proteomes" id="UP000580051"/>
    </source>
</evidence>
<evidence type="ECO:0000256" key="4">
    <source>
        <dbReference type="ARBA" id="ARBA00022679"/>
    </source>
</evidence>
<dbReference type="GO" id="GO:0006400">
    <property type="term" value="P:tRNA modification"/>
    <property type="evidence" value="ECO:0007669"/>
    <property type="project" value="TreeGrafter"/>
</dbReference>
<feature type="site" description="Interaction with substrate tRNA" evidence="10">
    <location>
        <position position="76"/>
    </location>
</feature>
<evidence type="ECO:0000256" key="8">
    <source>
        <dbReference type="ARBA" id="ARBA00022842"/>
    </source>
</evidence>
<dbReference type="InterPro" id="IPR039657">
    <property type="entry name" value="Dimethylallyltransferase"/>
</dbReference>
<dbReference type="InterPro" id="IPR027417">
    <property type="entry name" value="P-loop_NTPase"/>
</dbReference>
<dbReference type="AlphaFoldDB" id="A0A6V8NLY0"/>
<evidence type="ECO:0000256" key="9">
    <source>
        <dbReference type="ARBA" id="ARBA00049563"/>
    </source>
</evidence>
<dbReference type="FunFam" id="1.10.20.140:FF:000001">
    <property type="entry name" value="tRNA dimethylallyltransferase"/>
    <property type="match status" value="1"/>
</dbReference>
<comment type="subunit">
    <text evidence="10">Monomer.</text>
</comment>
<feature type="region of interest" description="Interaction with substrate tRNA" evidence="10">
    <location>
        <begin position="10"/>
        <end position="13"/>
    </location>
</feature>
<dbReference type="GO" id="GO:0052381">
    <property type="term" value="F:tRNA dimethylallyltransferase activity"/>
    <property type="evidence" value="ECO:0007669"/>
    <property type="project" value="UniProtKB-UniRule"/>
</dbReference>
<comment type="caution">
    <text evidence="10">Lacks conserved residue(s) required for the propagation of feature annotation.</text>
</comment>
<comment type="catalytic activity">
    <reaction evidence="9 10 11">
        <text>adenosine(37) in tRNA + dimethylallyl diphosphate = N(6)-dimethylallyladenosine(37) in tRNA + diphosphate</text>
        <dbReference type="Rhea" id="RHEA:26482"/>
        <dbReference type="Rhea" id="RHEA-COMP:10162"/>
        <dbReference type="Rhea" id="RHEA-COMP:10375"/>
        <dbReference type="ChEBI" id="CHEBI:33019"/>
        <dbReference type="ChEBI" id="CHEBI:57623"/>
        <dbReference type="ChEBI" id="CHEBI:74411"/>
        <dbReference type="ChEBI" id="CHEBI:74415"/>
        <dbReference type="EC" id="2.5.1.75"/>
    </reaction>
</comment>
<dbReference type="Proteomes" id="UP000580051">
    <property type="component" value="Unassembled WGS sequence"/>
</dbReference>
<dbReference type="PANTHER" id="PTHR11088">
    <property type="entry name" value="TRNA DIMETHYLALLYLTRANSFERASE"/>
    <property type="match status" value="1"/>
</dbReference>
<protein>
    <recommendedName>
        <fullName evidence="10">tRNA dimethylallyltransferase</fullName>
        <ecNumber evidence="10">2.5.1.75</ecNumber>
    </recommendedName>
    <alternativeName>
        <fullName evidence="10">Dimethylallyl diphosphate:tRNA dimethylallyltransferase</fullName>
        <shortName evidence="10">DMAPP:tRNA dimethylallyltransferase</shortName>
        <shortName evidence="10">DMATase</shortName>
    </alternativeName>
    <alternativeName>
        <fullName evidence="10">Isopentenyl-diphosphate:tRNA isopentenyltransferase</fullName>
        <shortName evidence="10">IPP transferase</shortName>
        <shortName evidence="10">IPPT</shortName>
        <shortName evidence="10">IPTase</shortName>
    </alternativeName>
</protein>
<evidence type="ECO:0000256" key="2">
    <source>
        <dbReference type="ARBA" id="ARBA00003213"/>
    </source>
</evidence>
<evidence type="ECO:0000256" key="13">
    <source>
        <dbReference type="RuleBase" id="RU003785"/>
    </source>
</evidence>
<reference evidence="14 15" key="1">
    <citation type="journal article" date="2020" name="Front. Microbiol.">
        <title>Single-cell genomics of novel Actinobacteria with the Wood-Ljungdahl pathway discovered in a serpentinizing system.</title>
        <authorList>
            <person name="Merino N."/>
            <person name="Kawai M."/>
            <person name="Boyd E.S."/>
            <person name="Colman D.R."/>
            <person name="McGlynn S.E."/>
            <person name="Nealson K.H."/>
            <person name="Kurokawa K."/>
            <person name="Hongoh Y."/>
        </authorList>
    </citation>
    <scope>NUCLEOTIDE SEQUENCE [LARGE SCALE GENOMIC DNA]</scope>
    <source>
        <strain evidence="14 15">S06</strain>
    </source>
</reference>